<keyword evidence="2" id="KW-1185">Reference proteome</keyword>
<sequence>MNDRPTPLAATTSSPESYNATTADFEAWLAELLPAVRTAIARHGFEKAKALPAFRVYLQERQPKYK</sequence>
<gene>
    <name evidence="1" type="ORF">MWH26_14040</name>
</gene>
<evidence type="ECO:0000313" key="2">
    <source>
        <dbReference type="Proteomes" id="UP000829647"/>
    </source>
</evidence>
<reference evidence="1 2" key="1">
    <citation type="submission" date="2022-04" db="EMBL/GenBank/DDBJ databases">
        <title>Hymenobacter sp. isolated from the air.</title>
        <authorList>
            <person name="Won M."/>
            <person name="Lee C.-M."/>
            <person name="Woen H.-Y."/>
            <person name="Kwon S.-W."/>
        </authorList>
    </citation>
    <scope>NUCLEOTIDE SEQUENCE [LARGE SCALE GENOMIC DNA]</scope>
    <source>
        <strain evidence="2">5516 S-25</strain>
    </source>
</reference>
<accession>A0ABY4J658</accession>
<name>A0ABY4J658_9BACT</name>
<dbReference type="EMBL" id="CP095848">
    <property type="protein sequence ID" value="UPL48305.1"/>
    <property type="molecule type" value="Genomic_DNA"/>
</dbReference>
<organism evidence="1 2">
    <name type="scientific">Hymenobacter sublimis</name>
    <dbReference type="NCBI Taxonomy" id="2933777"/>
    <lineage>
        <taxon>Bacteria</taxon>
        <taxon>Pseudomonadati</taxon>
        <taxon>Bacteroidota</taxon>
        <taxon>Cytophagia</taxon>
        <taxon>Cytophagales</taxon>
        <taxon>Hymenobacteraceae</taxon>
        <taxon>Hymenobacter</taxon>
    </lineage>
</organism>
<proteinExistence type="predicted"/>
<protein>
    <submittedName>
        <fullName evidence="1">Uncharacterized protein</fullName>
    </submittedName>
</protein>
<dbReference type="Proteomes" id="UP000829647">
    <property type="component" value="Chromosome"/>
</dbReference>
<evidence type="ECO:0000313" key="1">
    <source>
        <dbReference type="EMBL" id="UPL48305.1"/>
    </source>
</evidence>
<dbReference type="RefSeq" id="WP_244697232.1">
    <property type="nucleotide sequence ID" value="NZ_CP095848.1"/>
</dbReference>